<evidence type="ECO:0000313" key="3">
    <source>
        <dbReference type="Proteomes" id="UP000318693"/>
    </source>
</evidence>
<dbReference type="Proteomes" id="UP000318693">
    <property type="component" value="Unassembled WGS sequence"/>
</dbReference>
<dbReference type="GO" id="GO:0004519">
    <property type="term" value="F:endonuclease activity"/>
    <property type="evidence" value="ECO:0007669"/>
    <property type="project" value="UniProtKB-KW"/>
</dbReference>
<dbReference type="AlphaFoldDB" id="A0A552WPH6"/>
<accession>A0A552WPH6</accession>
<feature type="non-terminal residue" evidence="2">
    <location>
        <position position="152"/>
    </location>
</feature>
<organism evidence="2 3">
    <name type="scientific">Georgenia yuyongxinii</name>
    <dbReference type="NCBI Taxonomy" id="2589797"/>
    <lineage>
        <taxon>Bacteria</taxon>
        <taxon>Bacillati</taxon>
        <taxon>Actinomycetota</taxon>
        <taxon>Actinomycetes</taxon>
        <taxon>Micrococcales</taxon>
        <taxon>Bogoriellaceae</taxon>
        <taxon>Georgenia</taxon>
    </lineage>
</organism>
<evidence type="ECO:0000313" key="2">
    <source>
        <dbReference type="EMBL" id="TRW44655.1"/>
    </source>
</evidence>
<gene>
    <name evidence="2" type="ORF">FJ693_12870</name>
</gene>
<comment type="caution">
    <text evidence="2">The sequence shown here is derived from an EMBL/GenBank/DDBJ whole genome shotgun (WGS) entry which is preliminary data.</text>
</comment>
<keyword evidence="3" id="KW-1185">Reference proteome</keyword>
<evidence type="ECO:0000256" key="1">
    <source>
        <dbReference type="SAM" id="MobiDB-lite"/>
    </source>
</evidence>
<reference evidence="2 3" key="1">
    <citation type="submission" date="2019-07" db="EMBL/GenBank/DDBJ databases">
        <title>Georgenia wutianyii sp. nov. and Georgenia *** sp. nov. isolated from plateau pika (Ochotona curzoniae) in the Qinghai-Tibet plateau of China.</title>
        <authorList>
            <person name="Tian Z."/>
        </authorList>
    </citation>
    <scope>NUCLEOTIDE SEQUENCE [LARGE SCALE GENOMIC DNA]</scope>
    <source>
        <strain evidence="2 3">Z446</strain>
    </source>
</reference>
<proteinExistence type="predicted"/>
<name>A0A552WPH6_9MICO</name>
<keyword evidence="2" id="KW-0540">Nuclease</keyword>
<keyword evidence="2" id="KW-0378">Hydrolase</keyword>
<protein>
    <submittedName>
        <fullName evidence="2">HNH endonuclease</fullName>
    </submittedName>
</protein>
<keyword evidence="2" id="KW-0255">Endonuclease</keyword>
<feature type="region of interest" description="Disordered" evidence="1">
    <location>
        <begin position="1"/>
        <end position="24"/>
    </location>
</feature>
<sequence>MLQRQGGQARDAGHPEAPPARLTSADVARWRDSVMSLDRDVSDAERVDQLRVLEELKAAAAGAQARIAVDLDASQVQHQASVGVPAARRGRGIGAQVALARRESPSRGSRLLGFAKALVNEMPHTFAALEAGVISEWRATLLVRESACLTVA</sequence>
<dbReference type="EMBL" id="VJXR01000039">
    <property type="protein sequence ID" value="TRW44655.1"/>
    <property type="molecule type" value="Genomic_DNA"/>
</dbReference>